<feature type="signal peptide" evidence="5">
    <location>
        <begin position="1"/>
        <end position="17"/>
    </location>
</feature>
<dbReference type="InterPro" id="IPR029058">
    <property type="entry name" value="AB_hydrolase_fold"/>
</dbReference>
<dbReference type="InterPro" id="IPR002921">
    <property type="entry name" value="Fungal_lipase-type"/>
</dbReference>
<dbReference type="OrthoDB" id="426718at2759"/>
<comment type="catalytic activity">
    <reaction evidence="3">
        <text>a diacylglycerol + H2O = a monoacylglycerol + a fatty acid + H(+)</text>
        <dbReference type="Rhea" id="RHEA:32731"/>
        <dbReference type="ChEBI" id="CHEBI:15377"/>
        <dbReference type="ChEBI" id="CHEBI:15378"/>
        <dbReference type="ChEBI" id="CHEBI:17408"/>
        <dbReference type="ChEBI" id="CHEBI:18035"/>
        <dbReference type="ChEBI" id="CHEBI:28868"/>
    </reaction>
</comment>
<dbReference type="CDD" id="cd00519">
    <property type="entry name" value="Lipase_3"/>
    <property type="match status" value="1"/>
</dbReference>
<dbReference type="InterPro" id="IPR051218">
    <property type="entry name" value="Sec_MonoDiacylglyc_Lipase"/>
</dbReference>
<dbReference type="Proteomes" id="UP000054279">
    <property type="component" value="Unassembled WGS sequence"/>
</dbReference>
<keyword evidence="1" id="KW-1015">Disulfide bond</keyword>
<comment type="catalytic activity">
    <reaction evidence="4">
        <text>a monoacylglycerol + H2O = glycerol + a fatty acid + H(+)</text>
        <dbReference type="Rhea" id="RHEA:15245"/>
        <dbReference type="ChEBI" id="CHEBI:15377"/>
        <dbReference type="ChEBI" id="CHEBI:15378"/>
        <dbReference type="ChEBI" id="CHEBI:17408"/>
        <dbReference type="ChEBI" id="CHEBI:17754"/>
        <dbReference type="ChEBI" id="CHEBI:28868"/>
    </reaction>
</comment>
<dbReference type="GO" id="GO:0006629">
    <property type="term" value="P:lipid metabolic process"/>
    <property type="evidence" value="ECO:0007669"/>
    <property type="project" value="InterPro"/>
</dbReference>
<dbReference type="Pfam" id="PF01764">
    <property type="entry name" value="Lipase_3"/>
    <property type="match status" value="1"/>
</dbReference>
<dbReference type="Gene3D" id="3.40.50.1820">
    <property type="entry name" value="alpha/beta hydrolase"/>
    <property type="match status" value="2"/>
</dbReference>
<name>A0A0C9TH96_SPHS4</name>
<dbReference type="SUPFAM" id="SSF53474">
    <property type="entry name" value="alpha/beta-Hydrolases"/>
    <property type="match status" value="1"/>
</dbReference>
<feature type="domain" description="Fungal lipase-type" evidence="6">
    <location>
        <begin position="149"/>
        <end position="203"/>
    </location>
</feature>
<dbReference type="PANTHER" id="PTHR45856:SF25">
    <property type="entry name" value="FUNGAL LIPASE-LIKE DOMAIN-CONTAINING PROTEIN"/>
    <property type="match status" value="1"/>
</dbReference>
<proteinExistence type="inferred from homology"/>
<dbReference type="AlphaFoldDB" id="A0A0C9TH96"/>
<feature type="chain" id="PRO_5002213732" description="Fungal lipase-type domain-containing protein" evidence="5">
    <location>
        <begin position="18"/>
        <end position="296"/>
    </location>
</feature>
<dbReference type="EMBL" id="KN837296">
    <property type="protein sequence ID" value="KIJ28858.1"/>
    <property type="molecule type" value="Genomic_DNA"/>
</dbReference>
<sequence>MSVKAILGLAFLTAVSGLVVPRDSAVTTLTSAAINAFTPYTYYAATAYCVPSVSINWSCGAKCDANSRFVPTASGGSGGSIQYWYVGYDSALDTIVVAYQATDTSKMYAFPQTSSYFIFPLTIVFYSVWPISPTLTSCSLGSTNFPGITNLGIKIHGGFLDAHARSASDILAATQKTLTVHPTASVTLVGHSLGAALASISALVGNTEFAAYMDAHFSDLTHINNREDVVPILPGRFLGFHHPHGEIHIADDGVWHACAGEDNTSSLCTVGDVTNVFTGNTTDHNGPYNGIQMGCT</sequence>
<keyword evidence="5" id="KW-0732">Signal</keyword>
<evidence type="ECO:0000313" key="8">
    <source>
        <dbReference type="Proteomes" id="UP000054279"/>
    </source>
</evidence>
<comment type="similarity">
    <text evidence="2">Belongs to the AB hydrolase superfamily. Lipase family. Class 3 subfamily.</text>
</comment>
<evidence type="ECO:0000256" key="3">
    <source>
        <dbReference type="ARBA" id="ARBA00047591"/>
    </source>
</evidence>
<protein>
    <recommendedName>
        <fullName evidence="6">Fungal lipase-type domain-containing protein</fullName>
    </recommendedName>
</protein>
<evidence type="ECO:0000256" key="2">
    <source>
        <dbReference type="ARBA" id="ARBA00043996"/>
    </source>
</evidence>
<dbReference type="HOGENOM" id="CLU_032957_9_1_1"/>
<accession>A0A0C9TH96</accession>
<organism evidence="7 8">
    <name type="scientific">Sphaerobolus stellatus (strain SS14)</name>
    <dbReference type="NCBI Taxonomy" id="990650"/>
    <lineage>
        <taxon>Eukaryota</taxon>
        <taxon>Fungi</taxon>
        <taxon>Dikarya</taxon>
        <taxon>Basidiomycota</taxon>
        <taxon>Agaricomycotina</taxon>
        <taxon>Agaricomycetes</taxon>
        <taxon>Phallomycetidae</taxon>
        <taxon>Geastrales</taxon>
        <taxon>Sphaerobolaceae</taxon>
        <taxon>Sphaerobolus</taxon>
    </lineage>
</organism>
<evidence type="ECO:0000313" key="7">
    <source>
        <dbReference type="EMBL" id="KIJ28858.1"/>
    </source>
</evidence>
<evidence type="ECO:0000256" key="5">
    <source>
        <dbReference type="SAM" id="SignalP"/>
    </source>
</evidence>
<dbReference type="PANTHER" id="PTHR45856">
    <property type="entry name" value="ALPHA/BETA-HYDROLASES SUPERFAMILY PROTEIN"/>
    <property type="match status" value="1"/>
</dbReference>
<evidence type="ECO:0000256" key="1">
    <source>
        <dbReference type="ARBA" id="ARBA00023157"/>
    </source>
</evidence>
<reference evidence="7 8" key="1">
    <citation type="submission" date="2014-06" db="EMBL/GenBank/DDBJ databases">
        <title>Evolutionary Origins and Diversification of the Mycorrhizal Mutualists.</title>
        <authorList>
            <consortium name="DOE Joint Genome Institute"/>
            <consortium name="Mycorrhizal Genomics Consortium"/>
            <person name="Kohler A."/>
            <person name="Kuo A."/>
            <person name="Nagy L.G."/>
            <person name="Floudas D."/>
            <person name="Copeland A."/>
            <person name="Barry K.W."/>
            <person name="Cichocki N."/>
            <person name="Veneault-Fourrey C."/>
            <person name="LaButti K."/>
            <person name="Lindquist E.A."/>
            <person name="Lipzen A."/>
            <person name="Lundell T."/>
            <person name="Morin E."/>
            <person name="Murat C."/>
            <person name="Riley R."/>
            <person name="Ohm R."/>
            <person name="Sun H."/>
            <person name="Tunlid A."/>
            <person name="Henrissat B."/>
            <person name="Grigoriev I.V."/>
            <person name="Hibbett D.S."/>
            <person name="Martin F."/>
        </authorList>
    </citation>
    <scope>NUCLEOTIDE SEQUENCE [LARGE SCALE GENOMIC DNA]</scope>
    <source>
        <strain evidence="7 8">SS14</strain>
    </source>
</reference>
<evidence type="ECO:0000259" key="6">
    <source>
        <dbReference type="Pfam" id="PF01764"/>
    </source>
</evidence>
<keyword evidence="8" id="KW-1185">Reference proteome</keyword>
<evidence type="ECO:0000256" key="4">
    <source>
        <dbReference type="ARBA" id="ARBA00048461"/>
    </source>
</evidence>
<gene>
    <name evidence="7" type="ORF">M422DRAFT_269830</name>
</gene>